<name>A0A6J4HRX0_9ACTN</name>
<feature type="compositionally biased region" description="Basic residues" evidence="1">
    <location>
        <begin position="1"/>
        <end position="24"/>
    </location>
</feature>
<feature type="non-terminal residue" evidence="2">
    <location>
        <position position="1"/>
    </location>
</feature>
<gene>
    <name evidence="2" type="ORF">AVDCRST_MAG52-978</name>
</gene>
<feature type="compositionally biased region" description="Basic and acidic residues" evidence="1">
    <location>
        <begin position="86"/>
        <end position="99"/>
    </location>
</feature>
<feature type="compositionally biased region" description="Low complexity" evidence="1">
    <location>
        <begin position="127"/>
        <end position="141"/>
    </location>
</feature>
<protein>
    <submittedName>
        <fullName evidence="2">Uncharacterized protein</fullName>
    </submittedName>
</protein>
<reference evidence="2" key="1">
    <citation type="submission" date="2020-02" db="EMBL/GenBank/DDBJ databases">
        <authorList>
            <person name="Meier V. D."/>
        </authorList>
    </citation>
    <scope>NUCLEOTIDE SEQUENCE</scope>
    <source>
        <strain evidence="2">AVDCRST_MAG52</strain>
    </source>
</reference>
<sequence length="153" mass="17037">GPLSLHRRPALGIGRRGRRRRRGDRRLGASRKGAPAARRGHPDQRRYPRRPRPDARSDRRAPAVPGQRVRTVDGRGGRRGRRARRGRDPAAHGPHDRGGRPHPRPGRRTLRAGHPDRDPGRRRPRGRAGPAAAVAGLPRAQRPAHRPAVRRAV</sequence>
<dbReference type="AlphaFoldDB" id="A0A6J4HRX0"/>
<feature type="region of interest" description="Disordered" evidence="1">
    <location>
        <begin position="1"/>
        <end position="153"/>
    </location>
</feature>
<evidence type="ECO:0000313" key="2">
    <source>
        <dbReference type="EMBL" id="CAA9230291.1"/>
    </source>
</evidence>
<evidence type="ECO:0000256" key="1">
    <source>
        <dbReference type="SAM" id="MobiDB-lite"/>
    </source>
</evidence>
<organism evidence="2">
    <name type="scientific">uncultured Blastococcus sp</name>
    <dbReference type="NCBI Taxonomy" id="217144"/>
    <lineage>
        <taxon>Bacteria</taxon>
        <taxon>Bacillati</taxon>
        <taxon>Actinomycetota</taxon>
        <taxon>Actinomycetes</taxon>
        <taxon>Geodermatophilales</taxon>
        <taxon>Geodermatophilaceae</taxon>
        <taxon>Blastococcus</taxon>
        <taxon>environmental samples</taxon>
    </lineage>
</organism>
<feature type="non-terminal residue" evidence="2">
    <location>
        <position position="153"/>
    </location>
</feature>
<feature type="compositionally biased region" description="Basic and acidic residues" evidence="1">
    <location>
        <begin position="40"/>
        <end position="61"/>
    </location>
</feature>
<accession>A0A6J4HRX0</accession>
<feature type="compositionally biased region" description="Basic residues" evidence="1">
    <location>
        <begin position="142"/>
        <end position="153"/>
    </location>
</feature>
<dbReference type="EMBL" id="CADCTN010000068">
    <property type="protein sequence ID" value="CAA9230291.1"/>
    <property type="molecule type" value="Genomic_DNA"/>
</dbReference>
<feature type="compositionally biased region" description="Basic residues" evidence="1">
    <location>
        <begin position="100"/>
        <end position="111"/>
    </location>
</feature>
<proteinExistence type="predicted"/>